<dbReference type="Gene3D" id="3.40.50.150">
    <property type="entry name" value="Vaccinia Virus protein VP39"/>
    <property type="match status" value="1"/>
</dbReference>
<dbReference type="Proteomes" id="UP001365128">
    <property type="component" value="Unassembled WGS sequence"/>
</dbReference>
<feature type="region of interest" description="Disordered" evidence="10">
    <location>
        <begin position="73"/>
        <end position="120"/>
    </location>
</feature>
<evidence type="ECO:0000256" key="4">
    <source>
        <dbReference type="ARBA" id="ARBA00022603"/>
    </source>
</evidence>
<organism evidence="12 13">
    <name type="scientific">Phyllosticta citricarpa</name>
    <dbReference type="NCBI Taxonomy" id="55181"/>
    <lineage>
        <taxon>Eukaryota</taxon>
        <taxon>Fungi</taxon>
        <taxon>Dikarya</taxon>
        <taxon>Ascomycota</taxon>
        <taxon>Pezizomycotina</taxon>
        <taxon>Dothideomycetes</taxon>
        <taxon>Dothideomycetes incertae sedis</taxon>
        <taxon>Botryosphaeriales</taxon>
        <taxon>Phyllostictaceae</taxon>
        <taxon>Phyllosticta</taxon>
    </lineage>
</organism>
<keyword evidence="6" id="KW-0949">S-adenosyl-L-methionine</keyword>
<proteinExistence type="predicted"/>
<gene>
    <name evidence="12" type="ORF">IWX46DRAFT_587238</name>
</gene>
<sequence length="506" mass="55296">MAAISPFLDPGASTSEGQLALIHLKRDLLTPVILETSTTTDTNRVINTRFGSFPHSNLVDIPWGTQVRAAVLDHRGRGKKSAKKRKREDDGGEDGAQPDSGAATSGFAHIVPPTPETWTTSLPHRTQVVYTPDYSYVLQRLRVRPGDTLIEAGAGSGSFTHAAVRAVFNGYPAAENGTSNGTTDSKKRKRRQGHVYSFEFHEQRAEKLREELKEHRIDPLVTVTHADVYEDGFNKTLDGAVPQADAVFLDLPAPWMAVKHLSRRQPAATKASSTTTMTGENTPQAAAAAADEDNNSSSSSSNDDSTTWRSPLNPRKTIRLCTFSPCIEQVQRTTTELRRLGWTNIEMVEVLQRRIDVRRERIGLQEEGLRGTIPMPATVDESLGRLREVEGRLKLFHESTAAAAAAAAAAANAANGGAATAAGEDGAVEKGWGKESKGQRLLKIKEAEKERKTYREGRLVHRTEPDIKTHTSYLCFALLPREWSEADEEKACRKWEGAGEKAAAAA</sequence>
<feature type="compositionally biased region" description="Low complexity" evidence="10">
    <location>
        <begin position="267"/>
        <end position="278"/>
    </location>
</feature>
<evidence type="ECO:0000256" key="6">
    <source>
        <dbReference type="ARBA" id="ARBA00022691"/>
    </source>
</evidence>
<comment type="caution">
    <text evidence="12">The sequence shown here is derived from an EMBL/GenBank/DDBJ whole genome shotgun (WGS) entry which is preliminary data.</text>
</comment>
<keyword evidence="8" id="KW-0539">Nucleus</keyword>
<feature type="compositionally biased region" description="Basic residues" evidence="10">
    <location>
        <begin position="76"/>
        <end position="86"/>
    </location>
</feature>
<feature type="region of interest" description="Disordered" evidence="10">
    <location>
        <begin position="261"/>
        <end position="311"/>
    </location>
</feature>
<accession>A0ABR1MQ48</accession>
<dbReference type="Gene3D" id="3.10.330.20">
    <property type="match status" value="1"/>
</dbReference>
<dbReference type="InterPro" id="IPR029063">
    <property type="entry name" value="SAM-dependent_MTases_sf"/>
</dbReference>
<feature type="domain" description="tRNA (adenine(58)-N(1))-methyltransferase catalytic subunit TRM61 C-terminal" evidence="11">
    <location>
        <begin position="317"/>
        <end position="367"/>
    </location>
</feature>
<dbReference type="EMBL" id="JBBPDW010000002">
    <property type="protein sequence ID" value="KAK7555474.1"/>
    <property type="molecule type" value="Genomic_DNA"/>
</dbReference>
<keyword evidence="4 12" id="KW-0489">Methyltransferase</keyword>
<protein>
    <recommendedName>
        <fullName evidence="3">tRNA (adenine(58)-N(1))-methyltransferase catalytic subunit TRM61</fullName>
        <ecNumber evidence="2">2.1.1.220</ecNumber>
    </recommendedName>
    <alternativeName>
        <fullName evidence="9">tRNA(m1A58)-methyltransferase subunit TRM61</fullName>
    </alternativeName>
</protein>
<dbReference type="PROSITE" id="PS51620">
    <property type="entry name" value="SAM_TRM61"/>
    <property type="match status" value="1"/>
</dbReference>
<keyword evidence="13" id="KW-1185">Reference proteome</keyword>
<feature type="region of interest" description="Disordered" evidence="10">
    <location>
        <begin position="172"/>
        <end position="192"/>
    </location>
</feature>
<dbReference type="EC" id="2.1.1.220" evidence="2"/>
<dbReference type="InterPro" id="IPR049470">
    <property type="entry name" value="TRM61_C"/>
</dbReference>
<dbReference type="GO" id="GO:0032259">
    <property type="term" value="P:methylation"/>
    <property type="evidence" value="ECO:0007669"/>
    <property type="project" value="UniProtKB-KW"/>
</dbReference>
<evidence type="ECO:0000256" key="7">
    <source>
        <dbReference type="ARBA" id="ARBA00022694"/>
    </source>
</evidence>
<evidence type="ECO:0000256" key="2">
    <source>
        <dbReference type="ARBA" id="ARBA00012796"/>
    </source>
</evidence>
<evidence type="ECO:0000259" key="11">
    <source>
        <dbReference type="Pfam" id="PF08704"/>
    </source>
</evidence>
<comment type="subcellular location">
    <subcellularLocation>
        <location evidence="1">Nucleus</location>
    </subcellularLocation>
</comment>
<reference evidence="12 13" key="1">
    <citation type="submission" date="2024-04" db="EMBL/GenBank/DDBJ databases">
        <title>Phyllosticta paracitricarpa is synonymous to the EU quarantine fungus P. citricarpa based on phylogenomic analyses.</title>
        <authorList>
            <consortium name="Lawrence Berkeley National Laboratory"/>
            <person name="Van Ingen-Buijs V.A."/>
            <person name="Van Westerhoven A.C."/>
            <person name="Haridas S."/>
            <person name="Skiadas P."/>
            <person name="Martin F."/>
            <person name="Groenewald J.Z."/>
            <person name="Crous P.W."/>
            <person name="Seidl M.F."/>
        </authorList>
    </citation>
    <scope>NUCLEOTIDE SEQUENCE [LARGE SCALE GENOMIC DNA]</scope>
    <source>
        <strain evidence="12 13">CBS 122670</strain>
    </source>
</reference>
<keyword evidence="7" id="KW-0819">tRNA processing</keyword>
<keyword evidence="5" id="KW-0808">Transferase</keyword>
<dbReference type="SUPFAM" id="SSF53335">
    <property type="entry name" value="S-adenosyl-L-methionine-dependent methyltransferases"/>
    <property type="match status" value="1"/>
</dbReference>
<dbReference type="InterPro" id="IPR014816">
    <property type="entry name" value="tRNA_MeTrfase_Gcd14"/>
</dbReference>
<evidence type="ECO:0000313" key="12">
    <source>
        <dbReference type="EMBL" id="KAK7555474.1"/>
    </source>
</evidence>
<evidence type="ECO:0000256" key="5">
    <source>
        <dbReference type="ARBA" id="ARBA00022679"/>
    </source>
</evidence>
<evidence type="ECO:0000256" key="10">
    <source>
        <dbReference type="SAM" id="MobiDB-lite"/>
    </source>
</evidence>
<dbReference type="PANTHER" id="PTHR12133:SF2">
    <property type="entry name" value="TRNA (ADENINE(58)-N(1))-METHYLTRANSFERASE CATALYTIC SUBUNIT TRMT61A"/>
    <property type="match status" value="1"/>
</dbReference>
<evidence type="ECO:0000256" key="1">
    <source>
        <dbReference type="ARBA" id="ARBA00004123"/>
    </source>
</evidence>
<evidence type="ECO:0000256" key="3">
    <source>
        <dbReference type="ARBA" id="ARBA00015963"/>
    </source>
</evidence>
<feature type="compositionally biased region" description="Low complexity" evidence="10">
    <location>
        <begin position="285"/>
        <end position="305"/>
    </location>
</feature>
<feature type="domain" description="tRNA (adenine(58)-N(1))-methyltransferase catalytic subunit TRM61 C-terminal" evidence="11">
    <location>
        <begin position="106"/>
        <end position="263"/>
    </location>
</feature>
<dbReference type="Pfam" id="PF08704">
    <property type="entry name" value="GCD14"/>
    <property type="match status" value="2"/>
</dbReference>
<dbReference type="PANTHER" id="PTHR12133">
    <property type="entry name" value="TRNA (ADENINE(58)-N(1))-METHYLTRANSFERASE"/>
    <property type="match status" value="1"/>
</dbReference>
<evidence type="ECO:0000256" key="8">
    <source>
        <dbReference type="ARBA" id="ARBA00023242"/>
    </source>
</evidence>
<dbReference type="GO" id="GO:0008168">
    <property type="term" value="F:methyltransferase activity"/>
    <property type="evidence" value="ECO:0007669"/>
    <property type="project" value="UniProtKB-KW"/>
</dbReference>
<name>A0ABR1MQ48_9PEZI</name>
<evidence type="ECO:0000313" key="13">
    <source>
        <dbReference type="Proteomes" id="UP001365128"/>
    </source>
</evidence>
<evidence type="ECO:0000256" key="9">
    <source>
        <dbReference type="ARBA" id="ARBA00033309"/>
    </source>
</evidence>